<dbReference type="Proteomes" id="UP000076532">
    <property type="component" value="Unassembled WGS sequence"/>
</dbReference>
<dbReference type="Gene3D" id="3.30.40.10">
    <property type="entry name" value="Zinc/RING finger domain, C3HC4 (zinc finger)"/>
    <property type="match status" value="1"/>
</dbReference>
<keyword evidence="1" id="KW-0479">Metal-binding</keyword>
<feature type="region of interest" description="Disordered" evidence="5">
    <location>
        <begin position="1"/>
        <end position="135"/>
    </location>
</feature>
<keyword evidence="2 4" id="KW-0863">Zinc-finger</keyword>
<keyword evidence="3" id="KW-0862">Zinc</keyword>
<sequence length="1603" mass="179118">MLDWLRKLLGPPSSDRGWYNRGRHRGKTPPKDDENEQGTSKKTEWKRKKKHAERPHSPSPERRFKSKKSRTQSKPAVARKRELSISSTSYEDTSDSDDRRPTPKSMKRIQRQKREESTVSRDESASESKDEESVMWPEGYVRREIETAQASNNSFATKFAWHSNGYSKHTESSNLKGVAEKRSCLGVFTCTHCHTPARPKTRKPQEQFSEGCKCGGAYTWTRCNTNAYYFPIKRDGVEYLVWEHKGSHMGHERPPGGRLTGQEWEEVGKQVARNHEASALQLRTGDLGPGSVPLGKIAPSLSNARATRYAMETSRSAQGIASKSQNGVAGMLHSFTTLRKELSTPFMMDSGIDGPVYIVMYTPFMEIIVKESVHDWIESSDEGESVGHHGFVTDGDHKFFRSGNLLVTAAWSPSLLSWVPIVYSWVDTLDGQHHRPHFRALFRMIMKHAGGKFDKKLFLNVMDYSAAQLNGRAEEYADALVSRIPGFTSLSPEAQKVEHAQCVLEAQNTAKGCKTHFNGSVLRIQRNERLVPSEKRELFQHFINTLTSEDTLEQQFDDAVRELRSNFPGIEGWLSWWLRPANAQMIFPVKRRMDRTLADETPNTTNGVESQHSLLHRAHWQGVDQDLITGIKKLHMFIEKTHTEYLAIKDGHIRPEPPHGRSYRQSRINWSENDGRPPDTNETLHAFDSLWKANSESTSQILGPSQSLALAQKTVKFQSAIRSKSIAAGVSQMSTTSSRSSLLPPTAQELISYIWSPPNSCFFDAALAVWFACYEAWDSDTRTAFLRMVPHESVLATVFWHFNRRLVWLQGGSKNLLAGRSELDFGQLLTRHGIFDKLPGIDLGVGEYGSVAGRCPGVGLQNGGDNPYAGVHVSSVLTPPQDICYQIRGDAVATTRQICGAEATLADYLEHLVPKQPQSAKTGSINLHDTTVICSHPECCLNCKVESIHTTWPQILQIQPETVGASIQSFEHHVPLPLPLKLLLYDGQVVYELKGRIHFHRAQEHYTCDRIIGDELYQSDGMHFNGNFIKVGPAGLALAQLPVSRYTVSLLIYHHISPSGSCTTSRTLEELQSDVKVAETARTPPVSVDGSEHEPIASQTGDSMGVVEVAEHLISDDPAAYNSSPPPSGMQLNVDLEILDCQGCGIKTNGDSVGIQCVRCKRWSHLKCMQHPKLQRVTDNADNWVCPVCNETDVWSDVNIGQFALFRTKPRSKYYPARIDSRHGHQASLSWHTRNIYIVGEEPAALQFMTQVIDCTLALDDAAFNAAVPREVGTIYWPLALWANAADNGYQDDAIQTALYSAYLSIYDIINGTCEHPITDLYVAHLAKHFRSLEARELMRFPVPILAGHASLVDAFIVDLNVTYGKQSSRGFNDADGPRIQTIATALFQLVVLRTYLNLSPENDLDIFKLVKDGRISRVWTVHEQALAACTGEDNTSPTARFISRDVSPELWGIKVIKNEALGLEHDGPLASINDSFTLLWSTNPGLTGGDRTPRHYTPPDLREIQNVPVPRPKPRRMTAESAAEHIAKMEPFHLNIENSGPASDAPEEHILPGEALVPSLKRPSRDDFDGETERKSKKRAPKPPAEPLTLRRSSRSTNKVAL</sequence>
<evidence type="ECO:0000256" key="2">
    <source>
        <dbReference type="ARBA" id="ARBA00022771"/>
    </source>
</evidence>
<dbReference type="PROSITE" id="PS50016">
    <property type="entry name" value="ZF_PHD_2"/>
    <property type="match status" value="1"/>
</dbReference>
<feature type="compositionally biased region" description="Basic and acidic residues" evidence="5">
    <location>
        <begin position="1564"/>
        <end position="1575"/>
    </location>
</feature>
<dbReference type="InterPro" id="IPR019787">
    <property type="entry name" value="Znf_PHD-finger"/>
</dbReference>
<dbReference type="EMBL" id="KV417481">
    <property type="protein sequence ID" value="KZP33980.1"/>
    <property type="molecule type" value="Genomic_DNA"/>
</dbReference>
<protein>
    <recommendedName>
        <fullName evidence="6">PHD-type domain-containing protein</fullName>
    </recommendedName>
</protein>
<dbReference type="InterPro" id="IPR013083">
    <property type="entry name" value="Znf_RING/FYVE/PHD"/>
</dbReference>
<name>A0A166WPW9_9AGAM</name>
<evidence type="ECO:0000313" key="8">
    <source>
        <dbReference type="Proteomes" id="UP000076532"/>
    </source>
</evidence>
<gene>
    <name evidence="7" type="ORF">FIBSPDRAFT_943069</name>
</gene>
<evidence type="ECO:0000256" key="5">
    <source>
        <dbReference type="SAM" id="MobiDB-lite"/>
    </source>
</evidence>
<dbReference type="InterPro" id="IPR011011">
    <property type="entry name" value="Znf_FYVE_PHD"/>
</dbReference>
<evidence type="ECO:0000259" key="6">
    <source>
        <dbReference type="PROSITE" id="PS50016"/>
    </source>
</evidence>
<evidence type="ECO:0000256" key="1">
    <source>
        <dbReference type="ARBA" id="ARBA00022723"/>
    </source>
</evidence>
<feature type="compositionally biased region" description="Basic and acidic residues" evidence="5">
    <location>
        <begin position="112"/>
        <end position="132"/>
    </location>
</feature>
<dbReference type="OrthoDB" id="3046222at2759"/>
<evidence type="ECO:0000256" key="4">
    <source>
        <dbReference type="PROSITE-ProRule" id="PRU00146"/>
    </source>
</evidence>
<feature type="region of interest" description="Disordered" evidence="5">
    <location>
        <begin position="1536"/>
        <end position="1603"/>
    </location>
</feature>
<accession>A0A166WPW9</accession>
<organism evidence="7 8">
    <name type="scientific">Athelia psychrophila</name>
    <dbReference type="NCBI Taxonomy" id="1759441"/>
    <lineage>
        <taxon>Eukaryota</taxon>
        <taxon>Fungi</taxon>
        <taxon>Dikarya</taxon>
        <taxon>Basidiomycota</taxon>
        <taxon>Agaricomycotina</taxon>
        <taxon>Agaricomycetes</taxon>
        <taxon>Agaricomycetidae</taxon>
        <taxon>Atheliales</taxon>
        <taxon>Atheliaceae</taxon>
        <taxon>Athelia</taxon>
    </lineage>
</organism>
<proteinExistence type="predicted"/>
<dbReference type="GO" id="GO:0008270">
    <property type="term" value="F:zinc ion binding"/>
    <property type="evidence" value="ECO:0007669"/>
    <property type="project" value="UniProtKB-KW"/>
</dbReference>
<feature type="compositionally biased region" description="Basic and acidic residues" evidence="5">
    <location>
        <begin position="54"/>
        <end position="63"/>
    </location>
</feature>
<feature type="domain" description="PHD-type" evidence="6">
    <location>
        <begin position="1138"/>
        <end position="1192"/>
    </location>
</feature>
<keyword evidence="8" id="KW-1185">Reference proteome</keyword>
<evidence type="ECO:0000313" key="7">
    <source>
        <dbReference type="EMBL" id="KZP33980.1"/>
    </source>
</evidence>
<dbReference type="CDD" id="cd15489">
    <property type="entry name" value="PHD_SF"/>
    <property type="match status" value="1"/>
</dbReference>
<dbReference type="STRING" id="436010.A0A166WPW9"/>
<evidence type="ECO:0000256" key="3">
    <source>
        <dbReference type="ARBA" id="ARBA00022833"/>
    </source>
</evidence>
<dbReference type="SUPFAM" id="SSF57903">
    <property type="entry name" value="FYVE/PHD zinc finger"/>
    <property type="match status" value="1"/>
</dbReference>
<feature type="compositionally biased region" description="Basic residues" evidence="5">
    <location>
        <begin position="44"/>
        <end position="53"/>
    </location>
</feature>
<reference evidence="7 8" key="1">
    <citation type="journal article" date="2016" name="Mol. Biol. Evol.">
        <title>Comparative Genomics of Early-Diverging Mushroom-Forming Fungi Provides Insights into the Origins of Lignocellulose Decay Capabilities.</title>
        <authorList>
            <person name="Nagy L.G."/>
            <person name="Riley R."/>
            <person name="Tritt A."/>
            <person name="Adam C."/>
            <person name="Daum C."/>
            <person name="Floudas D."/>
            <person name="Sun H."/>
            <person name="Yadav J.S."/>
            <person name="Pangilinan J."/>
            <person name="Larsson K.H."/>
            <person name="Matsuura K."/>
            <person name="Barry K."/>
            <person name="Labutti K."/>
            <person name="Kuo R."/>
            <person name="Ohm R.A."/>
            <person name="Bhattacharya S.S."/>
            <person name="Shirouzu T."/>
            <person name="Yoshinaga Y."/>
            <person name="Martin F.M."/>
            <person name="Grigoriev I.V."/>
            <person name="Hibbett D.S."/>
        </authorList>
    </citation>
    <scope>NUCLEOTIDE SEQUENCE [LARGE SCALE GENOMIC DNA]</scope>
    <source>
        <strain evidence="7 8">CBS 109695</strain>
    </source>
</reference>